<reference evidence="5" key="1">
    <citation type="journal article" date="2014" name="Genome Announc.">
        <title>Draft Genome Sequence of Clostridium straminisolvens Strain JCM 21531T, Isolated from a Cellulose-Degrading Bacterial Community.</title>
        <authorList>
            <person name="Yuki M."/>
            <person name="Oshima K."/>
            <person name="Suda W."/>
            <person name="Sakamoto M."/>
            <person name="Kitamura K."/>
            <person name="Iida T."/>
            <person name="Hattori M."/>
            <person name="Ohkuma M."/>
        </authorList>
    </citation>
    <scope>NUCLEOTIDE SEQUENCE [LARGE SCALE GENOMIC DNA]</scope>
    <source>
        <strain evidence="5">JCM 21531</strain>
    </source>
</reference>
<dbReference type="Proteomes" id="UP000019109">
    <property type="component" value="Unassembled WGS sequence"/>
</dbReference>
<proteinExistence type="inferred from homology"/>
<keyword evidence="2" id="KW-0521">NADP</keyword>
<evidence type="ECO:0000313" key="6">
    <source>
        <dbReference type="Proteomes" id="UP000019109"/>
    </source>
</evidence>
<comment type="caution">
    <text evidence="5">The sequence shown here is derived from an EMBL/GenBank/DDBJ whole genome shotgun (WGS) entry which is preliminary data.</text>
</comment>
<accession>W4V1Q3</accession>
<evidence type="ECO:0000259" key="4">
    <source>
        <dbReference type="Pfam" id="PF00668"/>
    </source>
</evidence>
<dbReference type="GO" id="GO:0008610">
    <property type="term" value="P:lipid biosynthetic process"/>
    <property type="evidence" value="ECO:0007669"/>
    <property type="project" value="UniProtKB-ARBA"/>
</dbReference>
<keyword evidence="6" id="KW-1185">Reference proteome</keyword>
<dbReference type="InterPro" id="IPR001242">
    <property type="entry name" value="Condensation_dom"/>
</dbReference>
<evidence type="ECO:0000313" key="5">
    <source>
        <dbReference type="EMBL" id="GAE87151.1"/>
    </source>
</evidence>
<dbReference type="SUPFAM" id="SSF52777">
    <property type="entry name" value="CoA-dependent acyltransferases"/>
    <property type="match status" value="2"/>
</dbReference>
<gene>
    <name evidence="5" type="ORF">JCM21531_500</name>
</gene>
<feature type="domain" description="Condensation" evidence="4">
    <location>
        <begin position="13"/>
        <end position="416"/>
    </location>
</feature>
<name>W4V1Q3_9FIRM</name>
<dbReference type="PANTHER" id="PTHR43391:SF14">
    <property type="entry name" value="DEHYDROGENASE_REDUCTASE SDR FAMILY PROTEIN 7-LIKE"/>
    <property type="match status" value="1"/>
</dbReference>
<dbReference type="STRING" id="1294263.JCM21531_500"/>
<dbReference type="EMBL" id="BAVR01000004">
    <property type="protein sequence ID" value="GAE87151.1"/>
    <property type="molecule type" value="Genomic_DNA"/>
</dbReference>
<dbReference type="InterPro" id="IPR036291">
    <property type="entry name" value="NAD(P)-bd_dom_sf"/>
</dbReference>
<dbReference type="AlphaFoldDB" id="W4V1Q3"/>
<dbReference type="PRINTS" id="PR00081">
    <property type="entry name" value="GDHRDH"/>
</dbReference>
<evidence type="ECO:0000256" key="3">
    <source>
        <dbReference type="ARBA" id="ARBA00023002"/>
    </source>
</evidence>
<comment type="similarity">
    <text evidence="1">Belongs to the short-chain dehydrogenases/reductases (SDR) family.</text>
</comment>
<keyword evidence="3" id="KW-0560">Oxidoreductase</keyword>
<dbReference type="SUPFAM" id="SSF51735">
    <property type="entry name" value="NAD(P)-binding Rossmann-fold domains"/>
    <property type="match status" value="1"/>
</dbReference>
<evidence type="ECO:0000256" key="2">
    <source>
        <dbReference type="ARBA" id="ARBA00022857"/>
    </source>
</evidence>
<dbReference type="Gene3D" id="3.30.559.30">
    <property type="entry name" value="Nonribosomal peptide synthetase, condensation domain"/>
    <property type="match status" value="1"/>
</dbReference>
<protein>
    <submittedName>
        <fullName evidence="5">Malonyl CoA-acyl carrier protein transacylase</fullName>
    </submittedName>
</protein>
<evidence type="ECO:0000256" key="1">
    <source>
        <dbReference type="ARBA" id="ARBA00006484"/>
    </source>
</evidence>
<sequence length="588" mass="67295">MSYFDYPYAWTGFTRFLFKQPLDFGAFNRAINILTNRHDALRSKLCQRGFDWMQRILPQGEYSNVEYYDASGMNENQIDDAVKELINESIKGFDIEKWPLWKIIVLKVSESLFDIVVVGHHLISDVLTNNLLFKEIWQIYHSILAGEEPNLPPVKSYREFVEIVESEKRAKHKEYIDYWKNMFPTKEHAFKIPVDFTLGPNNEESSDIVEFTLDKDETSAILSKAKTLFDSNVYSILLAPLYRMLAEQYNQSNVVVSHRMHGRDVGGNNVFFGTAGNFAVNFPMAVEISPNEEWTDLVRRIRDAFENVPMNGLSYDVISEDLPIYMYPDIKLTPIRANYLGNRDLPKLDVFEFSKEGMDRRYSVPEQKRISVIEFFFSIVDGRLNVEIEYSKNLYGADTIKRLGEKYIEALKKLINFVEESTVVPRLERIHTGIRNARGLLFDKVVVITGGGRGIGRSIALSMAKEGAKVAIISRSIEQLQQTAAQLQVLGTDCTVIPADVSKMSDVDRAVDTIIKKYGKIDILINNAGITRLAAINDIEPEEWRKIIDVNLFGTYYFCRAVIPHFIRNNQGKIINIGSDSSFIGYPL</sequence>
<dbReference type="CDD" id="cd05233">
    <property type="entry name" value="SDR_c"/>
    <property type="match status" value="1"/>
</dbReference>
<dbReference type="GO" id="GO:0016491">
    <property type="term" value="F:oxidoreductase activity"/>
    <property type="evidence" value="ECO:0007669"/>
    <property type="project" value="UniProtKB-KW"/>
</dbReference>
<dbReference type="Gene3D" id="3.30.559.10">
    <property type="entry name" value="Chloramphenicol acetyltransferase-like domain"/>
    <property type="match status" value="1"/>
</dbReference>
<dbReference type="Gene3D" id="3.40.50.720">
    <property type="entry name" value="NAD(P)-binding Rossmann-like Domain"/>
    <property type="match status" value="1"/>
</dbReference>
<dbReference type="Pfam" id="PF00668">
    <property type="entry name" value="Condensation"/>
    <property type="match status" value="1"/>
</dbReference>
<organism evidence="5 6">
    <name type="scientific">Acetivibrio straminisolvens JCM 21531</name>
    <dbReference type="NCBI Taxonomy" id="1294263"/>
    <lineage>
        <taxon>Bacteria</taxon>
        <taxon>Bacillati</taxon>
        <taxon>Bacillota</taxon>
        <taxon>Clostridia</taxon>
        <taxon>Eubacteriales</taxon>
        <taxon>Oscillospiraceae</taxon>
        <taxon>Acetivibrio</taxon>
    </lineage>
</organism>
<dbReference type="PANTHER" id="PTHR43391">
    <property type="entry name" value="RETINOL DEHYDROGENASE-RELATED"/>
    <property type="match status" value="1"/>
</dbReference>
<dbReference type="InterPro" id="IPR023213">
    <property type="entry name" value="CAT-like_dom_sf"/>
</dbReference>
<dbReference type="InterPro" id="IPR002347">
    <property type="entry name" value="SDR_fam"/>
</dbReference>
<dbReference type="Pfam" id="PF00106">
    <property type="entry name" value="adh_short"/>
    <property type="match status" value="1"/>
</dbReference>